<dbReference type="EMBL" id="CM045762">
    <property type="protein sequence ID" value="KAI8010279.1"/>
    <property type="molecule type" value="Genomic_DNA"/>
</dbReference>
<dbReference type="Proteomes" id="UP001060215">
    <property type="component" value="Chromosome 5"/>
</dbReference>
<evidence type="ECO:0000313" key="2">
    <source>
        <dbReference type="Proteomes" id="UP001060215"/>
    </source>
</evidence>
<proteinExistence type="predicted"/>
<comment type="caution">
    <text evidence="1">The sequence shown here is derived from an EMBL/GenBank/DDBJ whole genome shotgun (WGS) entry which is preliminary data.</text>
</comment>
<organism evidence="1 2">
    <name type="scientific">Camellia lanceoleosa</name>
    <dbReference type="NCBI Taxonomy" id="1840588"/>
    <lineage>
        <taxon>Eukaryota</taxon>
        <taxon>Viridiplantae</taxon>
        <taxon>Streptophyta</taxon>
        <taxon>Embryophyta</taxon>
        <taxon>Tracheophyta</taxon>
        <taxon>Spermatophyta</taxon>
        <taxon>Magnoliopsida</taxon>
        <taxon>eudicotyledons</taxon>
        <taxon>Gunneridae</taxon>
        <taxon>Pentapetalae</taxon>
        <taxon>asterids</taxon>
        <taxon>Ericales</taxon>
        <taxon>Theaceae</taxon>
        <taxon>Camellia</taxon>
    </lineage>
</organism>
<sequence length="407" mass="46885">MESSLALSMKLSSKVFLQFLHDLSQTASFCKLWLGVLNCMERYVKVKLRGKRSEKIHELVPELLKNTLLVMKAKGILVPTLVRLIRLILVQDEFVGTKASINKDSSHGIRPTRVKKPRAFKKEWGVGSIKVGQTKPNNIGSLGADGEERYYINKMSCLILLVNRMKYFIQLHLEVGSSTKNRFCRLSEELDLDEKWFPFLDYLSTFGLQESHFIQMYERHMPSLQINVGSNGKGRSSVECWCQTRRHEKDTFEATTNLRIITATPSLFSYSVENSLKPTVRINFLRSIGMLIDILKVLTSLTQRRRASTETLLPFIVVHRICHLEPHYCLSLAYKDWILRTIDETWNLFHKKFTALWDKHKDGSGEAYLPAIYNNPQLQLLVKQKFMKDLVHDTLGFGAAKMIRSKG</sequence>
<keyword evidence="2" id="KW-1185">Reference proteome</keyword>
<name>A0ACC0HBB9_9ERIC</name>
<reference evidence="1 2" key="1">
    <citation type="journal article" date="2022" name="Plant J.">
        <title>Chromosome-level genome of Camellia lanceoleosa provides a valuable resource for understanding genome evolution and self-incompatibility.</title>
        <authorList>
            <person name="Gong W."/>
            <person name="Xiao S."/>
            <person name="Wang L."/>
            <person name="Liao Z."/>
            <person name="Chang Y."/>
            <person name="Mo W."/>
            <person name="Hu G."/>
            <person name="Li W."/>
            <person name="Zhao G."/>
            <person name="Zhu H."/>
            <person name="Hu X."/>
            <person name="Ji K."/>
            <person name="Xiang X."/>
            <person name="Song Q."/>
            <person name="Yuan D."/>
            <person name="Jin S."/>
            <person name="Zhang L."/>
        </authorList>
    </citation>
    <scope>NUCLEOTIDE SEQUENCE [LARGE SCALE GENOMIC DNA]</scope>
    <source>
        <strain evidence="1">SQ_2022a</strain>
    </source>
</reference>
<accession>A0ACC0HBB9</accession>
<evidence type="ECO:0000313" key="1">
    <source>
        <dbReference type="EMBL" id="KAI8010279.1"/>
    </source>
</evidence>
<keyword evidence="1" id="KW-0418">Kinase</keyword>
<keyword evidence="1" id="KW-0808">Transferase</keyword>
<gene>
    <name evidence="1" type="ORF">LOK49_LG06G01040</name>
</gene>
<protein>
    <submittedName>
        <fullName evidence="1">Methylthioribose kinase 1</fullName>
    </submittedName>
</protein>